<evidence type="ECO:0000313" key="2">
    <source>
        <dbReference type="Proteomes" id="UP001079430"/>
    </source>
</evidence>
<accession>A0ABT4KB69</accession>
<dbReference type="EMBL" id="JAPVOI010000003">
    <property type="protein sequence ID" value="MCZ4089094.1"/>
    <property type="molecule type" value="Genomic_DNA"/>
</dbReference>
<gene>
    <name evidence="1" type="ORF">O3W52_03155</name>
</gene>
<protein>
    <submittedName>
        <fullName evidence="1">Uncharacterized protein</fullName>
    </submittedName>
</protein>
<evidence type="ECO:0000313" key="1">
    <source>
        <dbReference type="EMBL" id="MCZ4089094.1"/>
    </source>
</evidence>
<sequence>MPDYPECKPSLKLIVRIFNDAKNNSGQDTIRNERVRLFHIDEDFGTVLALPSGVFRGIGNGNGVVRDKIDNVCHGVNFSYFEMTGEPETNAPVREYL</sequence>
<comment type="caution">
    <text evidence="1">The sequence shown here is derived from an EMBL/GenBank/DDBJ whole genome shotgun (WGS) entry which is preliminary data.</text>
</comment>
<keyword evidence="2" id="KW-1185">Reference proteome</keyword>
<proteinExistence type="predicted"/>
<organism evidence="1 2">
    <name type="scientific">Sinorhizobium psoraleae</name>
    <dbReference type="NCBI Taxonomy" id="520838"/>
    <lineage>
        <taxon>Bacteria</taxon>
        <taxon>Pseudomonadati</taxon>
        <taxon>Pseudomonadota</taxon>
        <taxon>Alphaproteobacteria</taxon>
        <taxon>Hyphomicrobiales</taxon>
        <taxon>Rhizobiaceae</taxon>
        <taxon>Sinorhizobium/Ensifer group</taxon>
        <taxon>Sinorhizobium</taxon>
    </lineage>
</organism>
<dbReference type="Proteomes" id="UP001079430">
    <property type="component" value="Unassembled WGS sequence"/>
</dbReference>
<name>A0ABT4KB69_9HYPH</name>
<reference evidence="1" key="1">
    <citation type="submission" date="2022-10" db="EMBL/GenBank/DDBJ databases">
        <title>Whole genome sequencing of three plant growth promoting bacteria isolated from Vachellia tortilis subsp. raddiana in Morocco.</title>
        <authorList>
            <person name="Hnini M."/>
            <person name="Zouagui R."/>
            <person name="Zouagui H."/>
            <person name="Chemao Elfihri M.-W."/>
            <person name="Ibrahimi A."/>
            <person name="Sbabou L."/>
            <person name="Aurag J."/>
        </authorList>
    </citation>
    <scope>NUCLEOTIDE SEQUENCE</scope>
    <source>
        <strain evidence="1">LMR678</strain>
    </source>
</reference>